<keyword evidence="2" id="KW-1185">Reference proteome</keyword>
<protein>
    <submittedName>
        <fullName evidence="1">DUF2064 domain-containing protein</fullName>
    </submittedName>
</protein>
<proteinExistence type="predicted"/>
<evidence type="ECO:0000313" key="1">
    <source>
        <dbReference type="EMBL" id="GAA4198757.1"/>
    </source>
</evidence>
<dbReference type="RefSeq" id="WP_344920437.1">
    <property type="nucleotide sequence ID" value="NZ_BAABAQ010000009.1"/>
</dbReference>
<dbReference type="EMBL" id="BAABAQ010000009">
    <property type="protein sequence ID" value="GAA4198757.1"/>
    <property type="molecule type" value="Genomic_DNA"/>
</dbReference>
<dbReference type="NCBIfam" id="TIGR04282">
    <property type="entry name" value="glyco_like_cofC"/>
    <property type="match status" value="1"/>
</dbReference>
<dbReference type="Proteomes" id="UP001501251">
    <property type="component" value="Unassembled WGS sequence"/>
</dbReference>
<dbReference type="SUPFAM" id="SSF53448">
    <property type="entry name" value="Nucleotide-diphospho-sugar transferases"/>
    <property type="match status" value="1"/>
</dbReference>
<dbReference type="InterPro" id="IPR018641">
    <property type="entry name" value="Trfase_1_rSAM/seldom-assoc"/>
</dbReference>
<reference evidence="2" key="1">
    <citation type="journal article" date="2019" name="Int. J. Syst. Evol. Microbiol.">
        <title>The Global Catalogue of Microorganisms (GCM) 10K type strain sequencing project: providing services to taxonomists for standard genome sequencing and annotation.</title>
        <authorList>
            <consortium name="The Broad Institute Genomics Platform"/>
            <consortium name="The Broad Institute Genome Sequencing Center for Infectious Disease"/>
            <person name="Wu L."/>
            <person name="Ma J."/>
        </authorList>
    </citation>
    <scope>NUCLEOTIDE SEQUENCE [LARGE SCALE GENOMIC DNA]</scope>
    <source>
        <strain evidence="2">JCM 17388</strain>
    </source>
</reference>
<evidence type="ECO:0000313" key="2">
    <source>
        <dbReference type="Proteomes" id="UP001501251"/>
    </source>
</evidence>
<accession>A0ABP8B5R7</accession>
<gene>
    <name evidence="1" type="ORF">GCM10022252_49730</name>
</gene>
<organism evidence="1 2">
    <name type="scientific">Streptosporangium oxazolinicum</name>
    <dbReference type="NCBI Taxonomy" id="909287"/>
    <lineage>
        <taxon>Bacteria</taxon>
        <taxon>Bacillati</taxon>
        <taxon>Actinomycetota</taxon>
        <taxon>Actinomycetes</taxon>
        <taxon>Streptosporangiales</taxon>
        <taxon>Streptosporangiaceae</taxon>
        <taxon>Streptosporangium</taxon>
    </lineage>
</organism>
<dbReference type="Pfam" id="PF09837">
    <property type="entry name" value="DUF2064"/>
    <property type="match status" value="1"/>
</dbReference>
<dbReference type="PANTHER" id="PTHR36529">
    <property type="entry name" value="SLL1095 PROTEIN"/>
    <property type="match status" value="1"/>
</dbReference>
<sequence length="214" mass="22666">MSAAQIVVIAKEPVAGRVKTRLTPPFTPAQAAHLASAALRDTLHAVAATRVHRRVLALEGLPGTWLPDGFTVIPQRGDGLDQRLAAAFHDAHRLYRLPVVLIGMDTPQVTPDLLDTAVTLLATHDAVYGPASDGGFWLLGLRHPDPSLLLGVAMSRPTTGTTQLRRLRETGLDVARMPELDDVDTAADAFRVAARAPGSRFAEALAAVGAGVSR</sequence>
<dbReference type="InterPro" id="IPR029044">
    <property type="entry name" value="Nucleotide-diphossugar_trans"/>
</dbReference>
<name>A0ABP8B5R7_9ACTN</name>
<dbReference type="Gene3D" id="3.90.550.10">
    <property type="entry name" value="Spore Coat Polysaccharide Biosynthesis Protein SpsA, Chain A"/>
    <property type="match status" value="1"/>
</dbReference>
<dbReference type="PANTHER" id="PTHR36529:SF1">
    <property type="entry name" value="GLYCOSYLTRANSFERASE"/>
    <property type="match status" value="1"/>
</dbReference>
<comment type="caution">
    <text evidence="1">The sequence shown here is derived from an EMBL/GenBank/DDBJ whole genome shotgun (WGS) entry which is preliminary data.</text>
</comment>